<keyword evidence="2 6" id="KW-0645">Protease</keyword>
<evidence type="ECO:0000256" key="6">
    <source>
        <dbReference type="RuleBase" id="RU000454"/>
    </source>
</evidence>
<dbReference type="InterPro" id="IPR021109">
    <property type="entry name" value="Peptidase_aspartic_dom_sf"/>
</dbReference>
<dbReference type="AlphaFoldDB" id="A0A2S4VQ31"/>
<keyword evidence="4 6" id="KW-0378">Hydrolase</keyword>
<dbReference type="GO" id="GO:0006508">
    <property type="term" value="P:proteolysis"/>
    <property type="evidence" value="ECO:0007669"/>
    <property type="project" value="UniProtKB-KW"/>
</dbReference>
<evidence type="ECO:0000256" key="1">
    <source>
        <dbReference type="ARBA" id="ARBA00007447"/>
    </source>
</evidence>
<dbReference type="FunFam" id="2.40.70.10:FF:000115">
    <property type="entry name" value="Lysosomal aspartic protease"/>
    <property type="match status" value="1"/>
</dbReference>
<evidence type="ECO:0000259" key="9">
    <source>
        <dbReference type="PROSITE" id="PS51767"/>
    </source>
</evidence>
<feature type="region of interest" description="Disordered" evidence="7">
    <location>
        <begin position="165"/>
        <end position="199"/>
    </location>
</feature>
<feature type="chain" id="PRO_5015676414" description="Peptidase A1 domain-containing protein" evidence="8">
    <location>
        <begin position="17"/>
        <end position="571"/>
    </location>
</feature>
<dbReference type="PANTHER" id="PTHR47966:SF51">
    <property type="entry name" value="BETA-SITE APP-CLEAVING ENZYME, ISOFORM A-RELATED"/>
    <property type="match status" value="1"/>
</dbReference>
<dbReference type="Gene3D" id="2.40.70.10">
    <property type="entry name" value="Acid Proteases"/>
    <property type="match status" value="2"/>
</dbReference>
<dbReference type="CDD" id="cd05471">
    <property type="entry name" value="pepsin_like"/>
    <property type="match status" value="1"/>
</dbReference>
<evidence type="ECO:0000256" key="8">
    <source>
        <dbReference type="SAM" id="SignalP"/>
    </source>
</evidence>
<gene>
    <name evidence="10" type="ORF">PSTT_05192</name>
</gene>
<dbReference type="PRINTS" id="PR00792">
    <property type="entry name" value="PEPSIN"/>
</dbReference>
<dbReference type="Proteomes" id="UP000239156">
    <property type="component" value="Unassembled WGS sequence"/>
</dbReference>
<evidence type="ECO:0000256" key="4">
    <source>
        <dbReference type="ARBA" id="ARBA00022801"/>
    </source>
</evidence>
<organism evidence="10 11">
    <name type="scientific">Puccinia striiformis</name>
    <dbReference type="NCBI Taxonomy" id="27350"/>
    <lineage>
        <taxon>Eukaryota</taxon>
        <taxon>Fungi</taxon>
        <taxon>Dikarya</taxon>
        <taxon>Basidiomycota</taxon>
        <taxon>Pucciniomycotina</taxon>
        <taxon>Pucciniomycetes</taxon>
        <taxon>Pucciniales</taxon>
        <taxon>Pucciniaceae</taxon>
        <taxon>Puccinia</taxon>
    </lineage>
</organism>
<dbReference type="EMBL" id="PKSL01000037">
    <property type="protein sequence ID" value="POW11657.1"/>
    <property type="molecule type" value="Genomic_DNA"/>
</dbReference>
<dbReference type="Pfam" id="PF00026">
    <property type="entry name" value="Asp"/>
    <property type="match status" value="1"/>
</dbReference>
<feature type="active site" evidence="5">
    <location>
        <position position="458"/>
    </location>
</feature>
<feature type="active site" evidence="5">
    <location>
        <position position="260"/>
    </location>
</feature>
<comment type="caution">
    <text evidence="10">The sequence shown here is derived from an EMBL/GenBank/DDBJ whole genome shotgun (WGS) entry which is preliminary data.</text>
</comment>
<dbReference type="GO" id="GO:0004190">
    <property type="term" value="F:aspartic-type endopeptidase activity"/>
    <property type="evidence" value="ECO:0007669"/>
    <property type="project" value="UniProtKB-KW"/>
</dbReference>
<sequence length="571" mass="62526">MKALIYLMLVSHATIAQVAIQLHPKPRNVLSHAPRHLTSSRRVESVVDWSQLRSTARRATERYGGTDQQPLALRPADSRRWIATTSLPDTLRRVADSSDLETEKTLNNGGSPVNLVSSHFRAASPHTEYPSKSDGIDAHTGDLTKGAAFAKLGLLRGSRYIRLRVASPDKTPQSRSRALQAKNSTAQEPHVATSPQSRHFKAHQKLAAKAHTHSTQRSANPASDLSGTILRDSVSGAGDIEFYGEILVGTPPQAFMIDFDTGSSDMWIKDKTCKKNCGRSSKHKHAFYDHELSSTSKDMASPFQISYGVGGVSGSLYQDTVSVSGYNVLEQAFGVCDVLSEDWPNDPADGVLGLAFESIATSHKKPWFYNAIDQNQKLNNTLDSKMFSFAMGRYATGSHHKSELFLGGQNAEKYAGDFKWIPLTSKTYWQVQLMNVFCNNGKEDKFRVNIPSTAAIVDSGTTYIAAPAEQAKIFWDNVPNSQMKSGDGFYTFPCSQSVNMIFDFGNGIELGVNELDLNLGKVSPGSDRCVGAVFGSQTGGNWILGISFMKSYYTTFDFGGSRLGFAKPSYH</sequence>
<dbReference type="InterPro" id="IPR033121">
    <property type="entry name" value="PEPTIDASE_A1"/>
</dbReference>
<keyword evidence="11" id="KW-1185">Reference proteome</keyword>
<protein>
    <recommendedName>
        <fullName evidence="9">Peptidase A1 domain-containing protein</fullName>
    </recommendedName>
</protein>
<comment type="similarity">
    <text evidence="1 6">Belongs to the peptidase A1 family.</text>
</comment>
<dbReference type="InterPro" id="IPR034164">
    <property type="entry name" value="Pepsin-like_dom"/>
</dbReference>
<evidence type="ECO:0000256" key="7">
    <source>
        <dbReference type="SAM" id="MobiDB-lite"/>
    </source>
</evidence>
<keyword evidence="3 6" id="KW-0064">Aspartyl protease</keyword>
<dbReference type="VEuPathDB" id="FungiDB:PSHT_07402"/>
<evidence type="ECO:0000256" key="2">
    <source>
        <dbReference type="ARBA" id="ARBA00022670"/>
    </source>
</evidence>
<evidence type="ECO:0000313" key="11">
    <source>
        <dbReference type="Proteomes" id="UP000239156"/>
    </source>
</evidence>
<accession>A0A2S4VQ31</accession>
<dbReference type="SUPFAM" id="SSF50630">
    <property type="entry name" value="Acid proteases"/>
    <property type="match status" value="1"/>
</dbReference>
<keyword evidence="8" id="KW-0732">Signal</keyword>
<name>A0A2S4VQ31_9BASI</name>
<proteinExistence type="inferred from homology"/>
<dbReference type="VEuPathDB" id="FungiDB:PSTT_05192"/>
<feature type="signal peptide" evidence="8">
    <location>
        <begin position="1"/>
        <end position="16"/>
    </location>
</feature>
<reference evidence="10" key="1">
    <citation type="submission" date="2017-12" db="EMBL/GenBank/DDBJ databases">
        <title>Gene loss provides genomic basis for host adaptation in cereal stripe rust fungi.</title>
        <authorList>
            <person name="Xia C."/>
        </authorList>
    </citation>
    <scope>NUCLEOTIDE SEQUENCE [LARGE SCALE GENOMIC DNA]</scope>
    <source>
        <strain evidence="10">93-210</strain>
    </source>
</reference>
<evidence type="ECO:0000256" key="3">
    <source>
        <dbReference type="ARBA" id="ARBA00022750"/>
    </source>
</evidence>
<dbReference type="PROSITE" id="PS00141">
    <property type="entry name" value="ASP_PROTEASE"/>
    <property type="match status" value="1"/>
</dbReference>
<feature type="domain" description="Peptidase A1" evidence="9">
    <location>
        <begin position="242"/>
        <end position="566"/>
    </location>
</feature>
<dbReference type="InterPro" id="IPR001461">
    <property type="entry name" value="Aspartic_peptidase_A1"/>
</dbReference>
<dbReference type="InterPro" id="IPR001969">
    <property type="entry name" value="Aspartic_peptidase_AS"/>
</dbReference>
<evidence type="ECO:0000256" key="5">
    <source>
        <dbReference type="PIRSR" id="PIRSR601461-1"/>
    </source>
</evidence>
<feature type="compositionally biased region" description="Polar residues" evidence="7">
    <location>
        <begin position="170"/>
        <end position="197"/>
    </location>
</feature>
<dbReference type="PROSITE" id="PS51767">
    <property type="entry name" value="PEPTIDASE_A1"/>
    <property type="match status" value="1"/>
</dbReference>
<evidence type="ECO:0000313" key="10">
    <source>
        <dbReference type="EMBL" id="POW11657.1"/>
    </source>
</evidence>
<dbReference type="PANTHER" id="PTHR47966">
    <property type="entry name" value="BETA-SITE APP-CLEAVING ENZYME, ISOFORM A-RELATED"/>
    <property type="match status" value="1"/>
</dbReference>